<reference evidence="1 2" key="1">
    <citation type="journal article" date="2007" name="Science">
        <title>The Chlamydomonas genome reveals the evolution of key animal and plant functions.</title>
        <authorList>
            <person name="Merchant S.S."/>
            <person name="Prochnik S.E."/>
            <person name="Vallon O."/>
            <person name="Harris E.H."/>
            <person name="Karpowicz S.J."/>
            <person name="Witman G.B."/>
            <person name="Terry A."/>
            <person name="Salamov A."/>
            <person name="Fritz-Laylin L.K."/>
            <person name="Marechal-Drouard L."/>
            <person name="Marshall W.F."/>
            <person name="Qu L.H."/>
            <person name="Nelson D.R."/>
            <person name="Sanderfoot A.A."/>
            <person name="Spalding M.H."/>
            <person name="Kapitonov V.V."/>
            <person name="Ren Q."/>
            <person name="Ferris P."/>
            <person name="Lindquist E."/>
            <person name="Shapiro H."/>
            <person name="Lucas S.M."/>
            <person name="Grimwood J."/>
            <person name="Schmutz J."/>
            <person name="Cardol P."/>
            <person name="Cerutti H."/>
            <person name="Chanfreau G."/>
            <person name="Chen C.L."/>
            <person name="Cognat V."/>
            <person name="Croft M.T."/>
            <person name="Dent R."/>
            <person name="Dutcher S."/>
            <person name="Fernandez E."/>
            <person name="Fukuzawa H."/>
            <person name="Gonzalez-Ballester D."/>
            <person name="Gonzalez-Halphen D."/>
            <person name="Hallmann A."/>
            <person name="Hanikenne M."/>
            <person name="Hippler M."/>
            <person name="Inwood W."/>
            <person name="Jabbari K."/>
            <person name="Kalanon M."/>
            <person name="Kuras R."/>
            <person name="Lefebvre P.A."/>
            <person name="Lemaire S.D."/>
            <person name="Lobanov A.V."/>
            <person name="Lohr M."/>
            <person name="Manuell A."/>
            <person name="Meier I."/>
            <person name="Mets L."/>
            <person name="Mittag M."/>
            <person name="Mittelmeier T."/>
            <person name="Moroney J.V."/>
            <person name="Moseley J."/>
            <person name="Napoli C."/>
            <person name="Nedelcu A.M."/>
            <person name="Niyogi K."/>
            <person name="Novoselov S.V."/>
            <person name="Paulsen I.T."/>
            <person name="Pazour G."/>
            <person name="Purton S."/>
            <person name="Ral J.P."/>
            <person name="Riano-Pachon D.M."/>
            <person name="Riekhof W."/>
            <person name="Rymarquis L."/>
            <person name="Schroda M."/>
            <person name="Stern D."/>
            <person name="Umen J."/>
            <person name="Willows R."/>
            <person name="Wilson N."/>
            <person name="Zimmer S.L."/>
            <person name="Allmer J."/>
            <person name="Balk J."/>
            <person name="Bisova K."/>
            <person name="Chen C.J."/>
            <person name="Elias M."/>
            <person name="Gendler K."/>
            <person name="Hauser C."/>
            <person name="Lamb M.R."/>
            <person name="Ledford H."/>
            <person name="Long J.C."/>
            <person name="Minagawa J."/>
            <person name="Page M.D."/>
            <person name="Pan J."/>
            <person name="Pootakham W."/>
            <person name="Roje S."/>
            <person name="Rose A."/>
            <person name="Stahlberg E."/>
            <person name="Terauchi A.M."/>
            <person name="Yang P."/>
            <person name="Ball S."/>
            <person name="Bowler C."/>
            <person name="Dieckmann C.L."/>
            <person name="Gladyshev V.N."/>
            <person name="Green P."/>
            <person name="Jorgensen R."/>
            <person name="Mayfield S."/>
            <person name="Mueller-Roeber B."/>
            <person name="Rajamani S."/>
            <person name="Sayre R.T."/>
            <person name="Brokstein P."/>
            <person name="Dubchak I."/>
            <person name="Goodstein D."/>
            <person name="Hornick L."/>
            <person name="Huang Y.W."/>
            <person name="Jhaveri J."/>
            <person name="Luo Y."/>
            <person name="Martinez D."/>
            <person name="Ngau W.C."/>
            <person name="Otillar B."/>
            <person name="Poliakov A."/>
            <person name="Porter A."/>
            <person name="Szajkowski L."/>
            <person name="Werner G."/>
            <person name="Zhou K."/>
            <person name="Grigoriev I.V."/>
            <person name="Rokhsar D.S."/>
            <person name="Grossman A.R."/>
        </authorList>
    </citation>
    <scope>NUCLEOTIDE SEQUENCE [LARGE SCALE GENOMIC DNA]</scope>
    <source>
        <strain evidence="2">CC-503</strain>
    </source>
</reference>
<dbReference type="EMBL" id="CM008963">
    <property type="protein sequence ID" value="PNW87566.1"/>
    <property type="molecule type" value="Genomic_DNA"/>
</dbReference>
<dbReference type="GeneID" id="66052522"/>
<dbReference type="RefSeq" id="XP_042927824.1">
    <property type="nucleotide sequence ID" value="XM_043060055.1"/>
</dbReference>
<keyword evidence="2" id="KW-1185">Reference proteome</keyword>
<gene>
    <name evidence="1" type="ORF">CHLRE_02g141004v5</name>
</gene>
<sequence>MGFWVQSYDPSKWPVSVGRGSQEVLHRLNLPYTGANAAFYEPSKIETISVPVMLFLPL</sequence>
<proteinExistence type="predicted"/>
<evidence type="ECO:0000313" key="1">
    <source>
        <dbReference type="EMBL" id="PNW87566.1"/>
    </source>
</evidence>
<accession>A0A2K3E463</accession>
<protein>
    <submittedName>
        <fullName evidence="1">Uncharacterized protein</fullName>
    </submittedName>
</protein>
<organism evidence="1 2">
    <name type="scientific">Chlamydomonas reinhardtii</name>
    <name type="common">Chlamydomonas smithii</name>
    <dbReference type="NCBI Taxonomy" id="3055"/>
    <lineage>
        <taxon>Eukaryota</taxon>
        <taxon>Viridiplantae</taxon>
        <taxon>Chlorophyta</taxon>
        <taxon>core chlorophytes</taxon>
        <taxon>Chlorophyceae</taxon>
        <taxon>CS clade</taxon>
        <taxon>Chlamydomonadales</taxon>
        <taxon>Chlamydomonadaceae</taxon>
        <taxon>Chlamydomonas</taxon>
    </lineage>
</organism>
<dbReference type="InParanoid" id="A0A2K3E463"/>
<dbReference type="Proteomes" id="UP000006906">
    <property type="component" value="Chromosome 2"/>
</dbReference>
<name>A0A2K3E463_CHLRE</name>
<evidence type="ECO:0000313" key="2">
    <source>
        <dbReference type="Proteomes" id="UP000006906"/>
    </source>
</evidence>
<dbReference type="AlphaFoldDB" id="A0A2K3E463"/>
<dbReference type="KEGG" id="cre:CHLRE_02g141004v5"/>
<dbReference type="Gramene" id="PNW87566">
    <property type="protein sequence ID" value="PNW87566"/>
    <property type="gene ID" value="CHLRE_02g141004v5"/>
</dbReference>